<feature type="compositionally biased region" description="Basic residues" evidence="1">
    <location>
        <begin position="164"/>
        <end position="173"/>
    </location>
</feature>
<feature type="region of interest" description="Disordered" evidence="1">
    <location>
        <begin position="620"/>
        <end position="649"/>
    </location>
</feature>
<dbReference type="GO" id="GO:0005634">
    <property type="term" value="C:nucleus"/>
    <property type="evidence" value="ECO:0007669"/>
    <property type="project" value="TreeGrafter"/>
</dbReference>
<dbReference type="EMBL" id="CVMT01000001">
    <property type="protein sequence ID" value="CRG84144.1"/>
    <property type="molecule type" value="Genomic_DNA"/>
</dbReference>
<dbReference type="PANTHER" id="PTHR23389">
    <property type="entry name" value="CHROMOSOME TRANSMISSION FIDELITY FACTOR 18"/>
    <property type="match status" value="1"/>
</dbReference>
<protein>
    <submittedName>
        <fullName evidence="3">ATPase family AAA domain-containing protein 5</fullName>
    </submittedName>
</protein>
<dbReference type="GO" id="GO:0003677">
    <property type="term" value="F:DNA binding"/>
    <property type="evidence" value="ECO:0007669"/>
    <property type="project" value="TreeGrafter"/>
</dbReference>
<dbReference type="Pfam" id="PF00004">
    <property type="entry name" value="AAA"/>
    <property type="match status" value="1"/>
</dbReference>
<gene>
    <name evidence="3" type="ORF">PISL3812_01470</name>
</gene>
<dbReference type="STRING" id="28573.A0A0U1LMU2"/>
<feature type="compositionally biased region" description="Polar residues" evidence="1">
    <location>
        <begin position="141"/>
        <end position="155"/>
    </location>
</feature>
<evidence type="ECO:0000259" key="2">
    <source>
        <dbReference type="SMART" id="SM00382"/>
    </source>
</evidence>
<dbReference type="InterPro" id="IPR003593">
    <property type="entry name" value="AAA+_ATPase"/>
</dbReference>
<dbReference type="AlphaFoldDB" id="A0A0U1LMU2"/>
<feature type="compositionally biased region" description="Polar residues" evidence="1">
    <location>
        <begin position="363"/>
        <end position="375"/>
    </location>
</feature>
<dbReference type="Gene3D" id="3.40.50.300">
    <property type="entry name" value="P-loop containing nucleotide triphosphate hydrolases"/>
    <property type="match status" value="1"/>
</dbReference>
<dbReference type="OMA" id="RNHLVQQ"/>
<feature type="region of interest" description="Disordered" evidence="1">
    <location>
        <begin position="1097"/>
        <end position="1118"/>
    </location>
</feature>
<name>A0A0U1LMU2_TALIS</name>
<feature type="region of interest" description="Disordered" evidence="1">
    <location>
        <begin position="449"/>
        <end position="471"/>
    </location>
</feature>
<dbReference type="SMART" id="SM00382">
    <property type="entry name" value="AAA"/>
    <property type="match status" value="1"/>
</dbReference>
<feature type="domain" description="AAA+ ATPase" evidence="2">
    <location>
        <begin position="531"/>
        <end position="723"/>
    </location>
</feature>
<feature type="compositionally biased region" description="Polar residues" evidence="1">
    <location>
        <begin position="99"/>
        <end position="126"/>
    </location>
</feature>
<dbReference type="OrthoDB" id="9996895at2759"/>
<feature type="region of interest" description="Disordered" evidence="1">
    <location>
        <begin position="1035"/>
        <end position="1066"/>
    </location>
</feature>
<feature type="region of interest" description="Disordered" evidence="1">
    <location>
        <begin position="1"/>
        <end position="173"/>
    </location>
</feature>
<dbReference type="PANTHER" id="PTHR23389:SF21">
    <property type="entry name" value="ATPASE FAMILY AAA DOMAIN-CONTAINING PROTEIN 5"/>
    <property type="match status" value="1"/>
</dbReference>
<feature type="compositionally biased region" description="Polar residues" evidence="1">
    <location>
        <begin position="1099"/>
        <end position="1112"/>
    </location>
</feature>
<organism evidence="3 4">
    <name type="scientific">Talaromyces islandicus</name>
    <name type="common">Penicillium islandicum</name>
    <dbReference type="NCBI Taxonomy" id="28573"/>
    <lineage>
        <taxon>Eukaryota</taxon>
        <taxon>Fungi</taxon>
        <taxon>Dikarya</taxon>
        <taxon>Ascomycota</taxon>
        <taxon>Pezizomycotina</taxon>
        <taxon>Eurotiomycetes</taxon>
        <taxon>Eurotiomycetidae</taxon>
        <taxon>Eurotiales</taxon>
        <taxon>Trichocomaceae</taxon>
        <taxon>Talaromyces</taxon>
        <taxon>Talaromyces sect. Islandici</taxon>
    </lineage>
</organism>
<evidence type="ECO:0000256" key="1">
    <source>
        <dbReference type="SAM" id="MobiDB-lite"/>
    </source>
</evidence>
<dbReference type="GO" id="GO:0005524">
    <property type="term" value="F:ATP binding"/>
    <property type="evidence" value="ECO:0007669"/>
    <property type="project" value="InterPro"/>
</dbReference>
<accession>A0A0U1LMU2</accession>
<keyword evidence="4" id="KW-1185">Reference proteome</keyword>
<sequence length="1118" mass="123811">MASAVADRVMGQAEQQKLHPFFGQYPKPSHTPGSPLLPPSHEAVPTFSQDPTPTPSEPYSIGGTTKTFQKAALPTEPPSQDTSPRDDSDTHRRKRLKTSDSSTTPADEATSAPQNAPAPSSTSLVQENMHPASPPRKILKLNTNGKLLSSPPAQRTETRETRGRPKRAAKKDKSRIITIKYNSKDIGQNIDSILRGSERLKPPTSSVTKAIPAPPKATHPFFLKKPTSQLSRETLSATAENLDNKQGSIEPKPQQQTNWQSQFSRSILPKFPEPIAPIWPPRDLVHVRGVEVVASNALTVALPDRRKNKERILRVDDSENILLVRHQQVWREIEDASKAELSPLRLPTRSVASGLTLQKDLDSQLSHGPNSQNQHVPGYCGEQGRQHPAIAKLYTSIATSMTAFDTGKYDTVQWAHKYAPVTADEVLQAGPEARMLRDWLKNLKISSVDTGKTSSGKKSKHSTGRKTKRRKAANKLDGFIVSSEDEASEMSELSDGDDDELAADFGVSSKRTVIRVGDSVGKFKKGDNSRMTNALLISGPNGCGKSASVYAVAQELDFEVFEINSGNRRSAKDILERVGDMTQNHLIQLDGMDRQEDELNIEPQPIDVKQNKLNAFFKAKPASKAVPQGARTRKDSDNDNPQKKLGYESARSQKQSLILLEEVDVLFEEDKQFWMGVLALISQSKRPVIMTCNNEELIPLQDLTLHAILRYRPPHPQVAVDYLLVLAANEGHMLQREAVKYLYLSCNQDLRKSIVDLDFWCQMAVGSQKSGIDWILDRWSQGADIDANGEKLKVTSLQTYQRFMGWFSRDHMLTKDSLVRETELLVEGMNWWQLELDAEQEAELTSFVSATSNSSGTHLEQLQRAAILAESHSALDILSHSWSLNQTKDDLDASISDLSEKQKSNYQEGYPLLNAICKADYTGLSANIGSTAQVLMQRTMFDEKSQENEVNAKRILARQSRSKSTGFSTANYISAFESIMQSNDSILVHAASSSESDVAGVVQDIAPYIRSIMAFDLRLERYRLQLSGIMSEGPRNKRVRKTRASRAALEGGDKSNTRRERWFSQEANPKQILATGSSEWQDALVQTGHFSVAPVALGSASSGQSDSENSEGASRVDV</sequence>
<dbReference type="InterPro" id="IPR003959">
    <property type="entry name" value="ATPase_AAA_core"/>
</dbReference>
<evidence type="ECO:0000313" key="4">
    <source>
        <dbReference type="Proteomes" id="UP000054383"/>
    </source>
</evidence>
<dbReference type="Proteomes" id="UP000054383">
    <property type="component" value="Unassembled WGS sequence"/>
</dbReference>
<evidence type="ECO:0000313" key="3">
    <source>
        <dbReference type="EMBL" id="CRG84144.1"/>
    </source>
</evidence>
<proteinExistence type="predicted"/>
<reference evidence="3 4" key="1">
    <citation type="submission" date="2015-04" db="EMBL/GenBank/DDBJ databases">
        <authorList>
            <person name="Syromyatnikov M.Y."/>
            <person name="Popov V.N."/>
        </authorList>
    </citation>
    <scope>NUCLEOTIDE SEQUENCE [LARGE SCALE GENOMIC DNA]</scope>
    <source>
        <strain evidence="3">WF-38-12</strain>
    </source>
</reference>
<feature type="compositionally biased region" description="Basic and acidic residues" evidence="1">
    <location>
        <begin position="632"/>
        <end position="646"/>
    </location>
</feature>
<dbReference type="GO" id="GO:0016887">
    <property type="term" value="F:ATP hydrolysis activity"/>
    <property type="evidence" value="ECO:0007669"/>
    <property type="project" value="InterPro"/>
</dbReference>
<feature type="compositionally biased region" description="Basic residues" evidence="1">
    <location>
        <begin position="455"/>
        <end position="471"/>
    </location>
</feature>
<feature type="region of interest" description="Disordered" evidence="1">
    <location>
        <begin position="361"/>
        <end position="383"/>
    </location>
</feature>
<dbReference type="SUPFAM" id="SSF52540">
    <property type="entry name" value="P-loop containing nucleoside triphosphate hydrolases"/>
    <property type="match status" value="1"/>
</dbReference>
<dbReference type="InterPro" id="IPR027417">
    <property type="entry name" value="P-loop_NTPase"/>
</dbReference>
<feature type="region of interest" description="Disordered" evidence="1">
    <location>
        <begin position="198"/>
        <end position="222"/>
    </location>
</feature>
<feature type="compositionally biased region" description="Basic and acidic residues" evidence="1">
    <location>
        <begin position="1051"/>
        <end position="1063"/>
    </location>
</feature>